<dbReference type="InterPro" id="IPR009075">
    <property type="entry name" value="AcylCo_DH/oxidase_C"/>
</dbReference>
<name>A0A542DDP5_AMYCI</name>
<gene>
    <name evidence="10" type="ORF">FB471_0860</name>
</gene>
<evidence type="ECO:0000259" key="7">
    <source>
        <dbReference type="Pfam" id="PF00441"/>
    </source>
</evidence>
<dbReference type="InterPro" id="IPR036250">
    <property type="entry name" value="AcylCo_DH-like_C"/>
</dbReference>
<evidence type="ECO:0000313" key="11">
    <source>
        <dbReference type="Proteomes" id="UP000320876"/>
    </source>
</evidence>
<feature type="domain" description="Acyl-CoA oxidase/dehydrogenase middle" evidence="8">
    <location>
        <begin position="127"/>
        <end position="224"/>
    </location>
</feature>
<dbReference type="FunFam" id="1.10.540.10:FF:000026">
    <property type="entry name" value="Acyl-CoA dehydrogenase medium chain"/>
    <property type="match status" value="1"/>
</dbReference>
<dbReference type="Pfam" id="PF00441">
    <property type="entry name" value="Acyl-CoA_dh_1"/>
    <property type="match status" value="1"/>
</dbReference>
<organism evidence="10 11">
    <name type="scientific">Amycolatopsis cihanbeyliensis</name>
    <dbReference type="NCBI Taxonomy" id="1128664"/>
    <lineage>
        <taxon>Bacteria</taxon>
        <taxon>Bacillati</taxon>
        <taxon>Actinomycetota</taxon>
        <taxon>Actinomycetes</taxon>
        <taxon>Pseudonocardiales</taxon>
        <taxon>Pseudonocardiaceae</taxon>
        <taxon>Amycolatopsis</taxon>
    </lineage>
</organism>
<dbReference type="EMBL" id="VFML01000001">
    <property type="protein sequence ID" value="TQJ01195.1"/>
    <property type="molecule type" value="Genomic_DNA"/>
</dbReference>
<evidence type="ECO:0000313" key="10">
    <source>
        <dbReference type="EMBL" id="TQJ01195.1"/>
    </source>
</evidence>
<evidence type="ECO:0000256" key="2">
    <source>
        <dbReference type="ARBA" id="ARBA00009347"/>
    </source>
</evidence>
<keyword evidence="4 6" id="KW-0274">FAD</keyword>
<dbReference type="InterPro" id="IPR006089">
    <property type="entry name" value="Acyl-CoA_DH_CS"/>
</dbReference>
<dbReference type="FunFam" id="2.40.110.10:FF:000002">
    <property type="entry name" value="Acyl-CoA dehydrogenase fadE12"/>
    <property type="match status" value="1"/>
</dbReference>
<keyword evidence="3 6" id="KW-0285">Flavoprotein</keyword>
<keyword evidence="5 6" id="KW-0560">Oxidoreductase</keyword>
<comment type="similarity">
    <text evidence="2 6">Belongs to the acyl-CoA dehydrogenase family.</text>
</comment>
<evidence type="ECO:0000259" key="9">
    <source>
        <dbReference type="Pfam" id="PF02771"/>
    </source>
</evidence>
<evidence type="ECO:0000256" key="1">
    <source>
        <dbReference type="ARBA" id="ARBA00001974"/>
    </source>
</evidence>
<dbReference type="InterPro" id="IPR013786">
    <property type="entry name" value="AcylCoA_DH/ox_N"/>
</dbReference>
<feature type="domain" description="Acyl-CoA dehydrogenase/oxidase N-terminal" evidence="9">
    <location>
        <begin position="12"/>
        <end position="123"/>
    </location>
</feature>
<dbReference type="Pfam" id="PF02770">
    <property type="entry name" value="Acyl-CoA_dh_M"/>
    <property type="match status" value="1"/>
</dbReference>
<evidence type="ECO:0000256" key="5">
    <source>
        <dbReference type="ARBA" id="ARBA00023002"/>
    </source>
</evidence>
<protein>
    <submittedName>
        <fullName evidence="10">Acyl-CoA dehydrogenase</fullName>
    </submittedName>
</protein>
<dbReference type="PANTHER" id="PTHR43884">
    <property type="entry name" value="ACYL-COA DEHYDROGENASE"/>
    <property type="match status" value="1"/>
</dbReference>
<accession>A0A542DDP5</accession>
<dbReference type="InterPro" id="IPR037069">
    <property type="entry name" value="AcylCoA_DH/ox_N_sf"/>
</dbReference>
<dbReference type="Pfam" id="PF02771">
    <property type="entry name" value="Acyl-CoA_dh_N"/>
    <property type="match status" value="1"/>
</dbReference>
<dbReference type="Gene3D" id="1.20.140.10">
    <property type="entry name" value="Butyryl-CoA Dehydrogenase, subunit A, domain 3"/>
    <property type="match status" value="1"/>
</dbReference>
<dbReference type="Gene3D" id="2.40.110.10">
    <property type="entry name" value="Butyryl-CoA Dehydrogenase, subunit A, domain 2"/>
    <property type="match status" value="1"/>
</dbReference>
<dbReference type="PROSITE" id="PS00073">
    <property type="entry name" value="ACYL_COA_DH_2"/>
    <property type="match status" value="1"/>
</dbReference>
<dbReference type="InterPro" id="IPR046373">
    <property type="entry name" value="Acyl-CoA_Oxase/DH_mid-dom_sf"/>
</dbReference>
<proteinExistence type="inferred from homology"/>
<dbReference type="Proteomes" id="UP000320876">
    <property type="component" value="Unassembled WGS sequence"/>
</dbReference>
<dbReference type="SUPFAM" id="SSF56645">
    <property type="entry name" value="Acyl-CoA dehydrogenase NM domain-like"/>
    <property type="match status" value="1"/>
</dbReference>
<evidence type="ECO:0000256" key="4">
    <source>
        <dbReference type="ARBA" id="ARBA00022827"/>
    </source>
</evidence>
<comment type="caution">
    <text evidence="10">The sequence shown here is derived from an EMBL/GenBank/DDBJ whole genome shotgun (WGS) entry which is preliminary data.</text>
</comment>
<dbReference type="AlphaFoldDB" id="A0A542DDP5"/>
<dbReference type="SUPFAM" id="SSF47203">
    <property type="entry name" value="Acyl-CoA dehydrogenase C-terminal domain-like"/>
    <property type="match status" value="1"/>
</dbReference>
<evidence type="ECO:0000256" key="3">
    <source>
        <dbReference type="ARBA" id="ARBA00022630"/>
    </source>
</evidence>
<evidence type="ECO:0000259" key="8">
    <source>
        <dbReference type="Pfam" id="PF02770"/>
    </source>
</evidence>
<dbReference type="PANTHER" id="PTHR43884:SF12">
    <property type="entry name" value="ISOVALERYL-COA DEHYDROGENASE, MITOCHONDRIAL-RELATED"/>
    <property type="match status" value="1"/>
</dbReference>
<dbReference type="OrthoDB" id="8876745at2"/>
<sequence>MALQIQRSSWSTDDLEDFRDLARTFCQKELTPNQERWIEAKMVDRELWTKAGEVGLLALSVPEEYGGGGGTFAHETVLYEEQARAGDGAWGVSVHNGIVAHYLLAYAGEEKKREWLPKLASGEFVGAIAMTEPGTGSDLQGIKTRAVRDGDEYVINGAKTFITNGAHADLVVVAVKTDPDPDAGAQGVSLLVVETAAEGFRRGRVLDKVGLKGQDTAELFFDDVRVPVANLLGEAEGQGFIQLMQQLPQERLLIAVTAVAGMEAAINQTIEYTKERTAFGRPVFNFQNTKFTLAEAATEAAVARAFLDQCVERHLRGELDVQGAAMAKLWTTERVNKVVDDCLQLFGGYGYMTEYPIARAWADIRISRIFGGTSEIMKEIISRTL</sequence>
<dbReference type="PIRSF" id="PIRSF016578">
    <property type="entry name" value="HsaA"/>
    <property type="match status" value="1"/>
</dbReference>
<evidence type="ECO:0000256" key="6">
    <source>
        <dbReference type="RuleBase" id="RU362125"/>
    </source>
</evidence>
<dbReference type="InterPro" id="IPR006091">
    <property type="entry name" value="Acyl-CoA_Oxase/DH_mid-dom"/>
</dbReference>
<dbReference type="InterPro" id="IPR009100">
    <property type="entry name" value="AcylCoA_DH/oxidase_NM_dom_sf"/>
</dbReference>
<dbReference type="RefSeq" id="WP_141996033.1">
    <property type="nucleotide sequence ID" value="NZ_VFML01000001.1"/>
</dbReference>
<reference evidence="10 11" key="1">
    <citation type="submission" date="2019-06" db="EMBL/GenBank/DDBJ databases">
        <title>Sequencing the genomes of 1000 actinobacteria strains.</title>
        <authorList>
            <person name="Klenk H.-P."/>
        </authorList>
    </citation>
    <scope>NUCLEOTIDE SEQUENCE [LARGE SCALE GENOMIC DNA]</scope>
    <source>
        <strain evidence="10 11">DSM 45679</strain>
    </source>
</reference>
<dbReference type="GO" id="GO:0003995">
    <property type="term" value="F:acyl-CoA dehydrogenase activity"/>
    <property type="evidence" value="ECO:0007669"/>
    <property type="project" value="InterPro"/>
</dbReference>
<dbReference type="Gene3D" id="1.10.540.10">
    <property type="entry name" value="Acyl-CoA dehydrogenase/oxidase, N-terminal domain"/>
    <property type="match status" value="1"/>
</dbReference>
<dbReference type="GO" id="GO:0050660">
    <property type="term" value="F:flavin adenine dinucleotide binding"/>
    <property type="evidence" value="ECO:0007669"/>
    <property type="project" value="InterPro"/>
</dbReference>
<keyword evidence="11" id="KW-1185">Reference proteome</keyword>
<dbReference type="FunFam" id="1.20.140.10:FF:000001">
    <property type="entry name" value="Acyl-CoA dehydrogenase"/>
    <property type="match status" value="1"/>
</dbReference>
<feature type="domain" description="Acyl-CoA dehydrogenase/oxidase C-terminal" evidence="7">
    <location>
        <begin position="237"/>
        <end position="384"/>
    </location>
</feature>
<comment type="cofactor">
    <cofactor evidence="1 6">
        <name>FAD</name>
        <dbReference type="ChEBI" id="CHEBI:57692"/>
    </cofactor>
</comment>